<keyword evidence="2" id="KW-0479">Metal-binding</keyword>
<evidence type="ECO:0000256" key="3">
    <source>
        <dbReference type="ARBA" id="ARBA00022771"/>
    </source>
</evidence>
<dbReference type="InterPro" id="IPR050652">
    <property type="entry name" value="AN1_A20_ZnFinger"/>
</dbReference>
<keyword evidence="9" id="KW-1185">Reference proteome</keyword>
<keyword evidence="3 5" id="KW-0863">Zinc-finger</keyword>
<keyword evidence="4" id="KW-0862">Zinc</keyword>
<dbReference type="GO" id="GO:0003677">
    <property type="term" value="F:DNA binding"/>
    <property type="evidence" value="ECO:0007669"/>
    <property type="project" value="InterPro"/>
</dbReference>
<evidence type="ECO:0000313" key="8">
    <source>
        <dbReference type="EMBL" id="KAI3906896.1"/>
    </source>
</evidence>
<dbReference type="SMART" id="SM00154">
    <property type="entry name" value="ZnF_AN1"/>
    <property type="match status" value="1"/>
</dbReference>
<dbReference type="InterPro" id="IPR000058">
    <property type="entry name" value="Znf_AN1"/>
</dbReference>
<dbReference type="SMART" id="SM00259">
    <property type="entry name" value="ZnF_A20"/>
    <property type="match status" value="1"/>
</dbReference>
<organism evidence="8 9">
    <name type="scientific">Papaver atlanticum</name>
    <dbReference type="NCBI Taxonomy" id="357466"/>
    <lineage>
        <taxon>Eukaryota</taxon>
        <taxon>Viridiplantae</taxon>
        <taxon>Streptophyta</taxon>
        <taxon>Embryophyta</taxon>
        <taxon>Tracheophyta</taxon>
        <taxon>Spermatophyta</taxon>
        <taxon>Magnoliopsida</taxon>
        <taxon>Ranunculales</taxon>
        <taxon>Papaveraceae</taxon>
        <taxon>Papaveroideae</taxon>
        <taxon>Papaver</taxon>
    </lineage>
</organism>
<comment type="function">
    <text evidence="1">May be involved in environmental stress response.</text>
</comment>
<comment type="caution">
    <text evidence="8">The sequence shown here is derived from an EMBL/GenBank/DDBJ whole genome shotgun (WGS) entry which is preliminary data.</text>
</comment>
<evidence type="ECO:0008006" key="10">
    <source>
        <dbReference type="Google" id="ProtNLM"/>
    </source>
</evidence>
<dbReference type="PROSITE" id="PS51039">
    <property type="entry name" value="ZF_AN1"/>
    <property type="match status" value="1"/>
</dbReference>
<proteinExistence type="predicted"/>
<sequence length="186" mass="19775">MAEEQRCQAQPEGHILCANNCGFFGSPATLNLCSKCYRDHRLTEEQASSAKFAVEKSLAGPSTVQSTSSAAATASTTTTKLFSAPALVLPSSSSSELRNPPVVASPLPSEIPAVASPAVAAKPNRCLTCKKRVGLTGFKCKCGIRFCSTHRYPEQHGCTFDYKAVGRDAIIKANPIVKAEKLENKI</sequence>
<evidence type="ECO:0000256" key="4">
    <source>
        <dbReference type="ARBA" id="ARBA00022833"/>
    </source>
</evidence>
<dbReference type="PROSITE" id="PS51036">
    <property type="entry name" value="ZF_A20"/>
    <property type="match status" value="1"/>
</dbReference>
<dbReference type="FunFam" id="4.10.1110.10:FF:000001">
    <property type="entry name" value="Zinc finger AN1-type containing 6"/>
    <property type="match status" value="1"/>
</dbReference>
<evidence type="ECO:0000259" key="6">
    <source>
        <dbReference type="PROSITE" id="PS51036"/>
    </source>
</evidence>
<evidence type="ECO:0000256" key="2">
    <source>
        <dbReference type="ARBA" id="ARBA00022723"/>
    </source>
</evidence>
<dbReference type="Pfam" id="PF01754">
    <property type="entry name" value="zf-A20"/>
    <property type="match status" value="1"/>
</dbReference>
<evidence type="ECO:0000256" key="1">
    <source>
        <dbReference type="ARBA" id="ARBA00003732"/>
    </source>
</evidence>
<dbReference type="EMBL" id="JAJJMB010010711">
    <property type="protein sequence ID" value="KAI3906896.1"/>
    <property type="molecule type" value="Genomic_DNA"/>
</dbReference>
<dbReference type="AlphaFoldDB" id="A0AAD4SHX2"/>
<dbReference type="SUPFAM" id="SSF57716">
    <property type="entry name" value="Glucocorticoid receptor-like (DNA-binding domain)"/>
    <property type="match status" value="1"/>
</dbReference>
<dbReference type="Pfam" id="PF01428">
    <property type="entry name" value="zf-AN1"/>
    <property type="match status" value="1"/>
</dbReference>
<dbReference type="InterPro" id="IPR035896">
    <property type="entry name" value="AN1-like_Znf"/>
</dbReference>
<evidence type="ECO:0000256" key="5">
    <source>
        <dbReference type="PROSITE-ProRule" id="PRU00449"/>
    </source>
</evidence>
<accession>A0AAD4SHX2</accession>
<reference evidence="8" key="1">
    <citation type="submission" date="2022-04" db="EMBL/GenBank/DDBJ databases">
        <title>A functionally conserved STORR gene fusion in Papaver species that diverged 16.8 million years ago.</title>
        <authorList>
            <person name="Catania T."/>
        </authorList>
    </citation>
    <scope>NUCLEOTIDE SEQUENCE</scope>
    <source>
        <strain evidence="8">S-188037</strain>
    </source>
</reference>
<dbReference type="Proteomes" id="UP001202328">
    <property type="component" value="Unassembled WGS sequence"/>
</dbReference>
<dbReference type="InterPro" id="IPR002653">
    <property type="entry name" value="Znf_A20"/>
</dbReference>
<dbReference type="PANTHER" id="PTHR10634:SF67">
    <property type="entry name" value="AN1-TYPE ZINC FINGER PROTEIN 3"/>
    <property type="match status" value="1"/>
</dbReference>
<dbReference type="Gene3D" id="4.10.1110.10">
    <property type="entry name" value="AN1-like Zinc finger"/>
    <property type="match status" value="1"/>
</dbReference>
<dbReference type="Gene3D" id="1.20.5.4770">
    <property type="match status" value="1"/>
</dbReference>
<dbReference type="GO" id="GO:0008270">
    <property type="term" value="F:zinc ion binding"/>
    <property type="evidence" value="ECO:0007669"/>
    <property type="project" value="UniProtKB-KW"/>
</dbReference>
<evidence type="ECO:0000259" key="7">
    <source>
        <dbReference type="PROSITE" id="PS51039"/>
    </source>
</evidence>
<evidence type="ECO:0000313" key="9">
    <source>
        <dbReference type="Proteomes" id="UP001202328"/>
    </source>
</evidence>
<feature type="domain" description="A20-type" evidence="6">
    <location>
        <begin position="11"/>
        <end position="45"/>
    </location>
</feature>
<gene>
    <name evidence="8" type="ORF">MKW98_004946</name>
</gene>
<dbReference type="SUPFAM" id="SSF118310">
    <property type="entry name" value="AN1-like Zinc finger"/>
    <property type="match status" value="1"/>
</dbReference>
<dbReference type="PANTHER" id="PTHR10634">
    <property type="entry name" value="AN1-TYPE ZINC FINGER PROTEIN"/>
    <property type="match status" value="1"/>
</dbReference>
<protein>
    <recommendedName>
        <fullName evidence="10">Zinc finger A20 and AN1 domain-containing stress-associated protein 4</fullName>
    </recommendedName>
</protein>
<name>A0AAD4SHX2_9MAGN</name>
<feature type="domain" description="AN1-type" evidence="7">
    <location>
        <begin position="120"/>
        <end position="166"/>
    </location>
</feature>